<dbReference type="RefSeq" id="WP_271736444.1">
    <property type="nucleotide sequence ID" value="NZ_CP116590.1"/>
</dbReference>
<gene>
    <name evidence="4" type="ORF">PML80_03605</name>
</gene>
<dbReference type="EMBL" id="CP116590">
    <property type="protein sequence ID" value="WCG38419.1"/>
    <property type="molecule type" value="Genomic_DNA"/>
</dbReference>
<protein>
    <submittedName>
        <fullName evidence="4">Peptidoglycan DD-metalloendopeptidase family protein</fullName>
    </submittedName>
</protein>
<dbReference type="Proteomes" id="UP001179483">
    <property type="component" value="Chromosome"/>
</dbReference>
<dbReference type="Pfam" id="PF01551">
    <property type="entry name" value="Peptidase_M23"/>
    <property type="match status" value="1"/>
</dbReference>
<dbReference type="InterPro" id="IPR010572">
    <property type="entry name" value="Tail_dom"/>
</dbReference>
<dbReference type="AlphaFoldDB" id="A0AAE9XIX2"/>
<proteinExistence type="predicted"/>
<evidence type="ECO:0000256" key="1">
    <source>
        <dbReference type="SAM" id="Coils"/>
    </source>
</evidence>
<organism evidence="4 5">
    <name type="scientific">Aerococcus urinaeequi</name>
    <dbReference type="NCBI Taxonomy" id="51665"/>
    <lineage>
        <taxon>Bacteria</taxon>
        <taxon>Bacillati</taxon>
        <taxon>Bacillota</taxon>
        <taxon>Bacilli</taxon>
        <taxon>Lactobacillales</taxon>
        <taxon>Aerococcaceae</taxon>
        <taxon>Aerococcus</taxon>
    </lineage>
</organism>
<dbReference type="Gene3D" id="2.70.70.10">
    <property type="entry name" value="Glucose Permease (Domain IIA)"/>
    <property type="match status" value="1"/>
</dbReference>
<dbReference type="PANTHER" id="PTHR21666">
    <property type="entry name" value="PEPTIDASE-RELATED"/>
    <property type="match status" value="1"/>
</dbReference>
<keyword evidence="1" id="KW-0175">Coiled coil</keyword>
<evidence type="ECO:0000313" key="4">
    <source>
        <dbReference type="EMBL" id="WCG38419.1"/>
    </source>
</evidence>
<dbReference type="NCBIfam" id="TIGR01665">
    <property type="entry name" value="put_anti_recept"/>
    <property type="match status" value="1"/>
</dbReference>
<sequence>MYLVTMYNDANDAQSTTIHSSRSGGNKLVDGIINQEVNKIPSFSFGFLPDNPAFGNILPYKTTFEVFNMATGQYEFIGRATRPDESMDEDLTFATEWEAEGELGYLKDSVQPHFEFRGTVEQAFRMHIENHNRMVEDFKRFEVGVVEVTDPNDYLYFYLMQTENTLDSIQRTLIDKLGGELRIRHENGKRYLDYVLIDGDVGNSEILIKKNLLSVSKSIDVTDKITRLVPLGNRIESEDEQATDASQKRLTIASVNDGKDYIDSDDLIGYYTIRMGAKVWDDINTPQALMTSGSNWLKNQSDILAQYEVKAIDLGIKDPTLDPYICGWFYRLYNPYMRIDEVLRIVKKQIDINSPQNDKIMIGDIIKSATEIDQELRRQNQMAYSMLELERTKLEREVKAVTLTAHTIQEENKDLKENVIPQMNNSYNDLNKSYKDVLERLKKLETTVPPTDDNGYATSRVFPVDYTLEGINYFVREGKAVGSIEYDMTYGMRDGVLHSGHDIGTNGDRNYTAHATTDGVVRKAEFMSGGIGNAVYVEHTADGYWSNYMHLKSISVSVGQTVKAGDVIGVIGGTGGDYAPHLHFEISPDGVFHSGGNTVNPQNYLGITEDNTTTLPRPV</sequence>
<evidence type="ECO:0000313" key="5">
    <source>
        <dbReference type="Proteomes" id="UP001179483"/>
    </source>
</evidence>
<dbReference type="InterPro" id="IPR016047">
    <property type="entry name" value="M23ase_b-sheet_dom"/>
</dbReference>
<evidence type="ECO:0000259" key="2">
    <source>
        <dbReference type="Pfam" id="PF01551"/>
    </source>
</evidence>
<dbReference type="InterPro" id="IPR007119">
    <property type="entry name" value="Phage_tail_spike_N"/>
</dbReference>
<feature type="domain" description="Tail spike" evidence="3">
    <location>
        <begin position="140"/>
        <end position="374"/>
    </location>
</feature>
<feature type="coiled-coil region" evidence="1">
    <location>
        <begin position="384"/>
        <end position="447"/>
    </location>
</feature>
<dbReference type="PANTHER" id="PTHR21666:SF270">
    <property type="entry name" value="MUREIN HYDROLASE ACTIVATOR ENVC"/>
    <property type="match status" value="1"/>
</dbReference>
<dbReference type="Pfam" id="PF06605">
    <property type="entry name" value="Prophage_tail"/>
    <property type="match status" value="1"/>
</dbReference>
<evidence type="ECO:0000259" key="3">
    <source>
        <dbReference type="Pfam" id="PF06605"/>
    </source>
</evidence>
<dbReference type="GO" id="GO:0004222">
    <property type="term" value="F:metalloendopeptidase activity"/>
    <property type="evidence" value="ECO:0007669"/>
    <property type="project" value="TreeGrafter"/>
</dbReference>
<feature type="domain" description="M23ase beta-sheet core" evidence="2">
    <location>
        <begin position="498"/>
        <end position="590"/>
    </location>
</feature>
<dbReference type="InterPro" id="IPR050570">
    <property type="entry name" value="Cell_wall_metabolism_enzyme"/>
</dbReference>
<reference evidence="4" key="1">
    <citation type="submission" date="2023-01" db="EMBL/GenBank/DDBJ databases">
        <title>Oxazolidinone resistance genes in florfenicol resistant enterococci from beef cattle and veal calves at slaughter.</title>
        <authorList>
            <person name="Biggel M."/>
        </authorList>
    </citation>
    <scope>NUCLEOTIDE SEQUENCE</scope>
    <source>
        <strain evidence="4">K79-1</strain>
    </source>
</reference>
<dbReference type="SUPFAM" id="SSF51261">
    <property type="entry name" value="Duplicated hybrid motif"/>
    <property type="match status" value="1"/>
</dbReference>
<accession>A0AAE9XIX2</accession>
<dbReference type="InterPro" id="IPR011055">
    <property type="entry name" value="Dup_hybrid_motif"/>
</dbReference>
<dbReference type="CDD" id="cd12797">
    <property type="entry name" value="M23_peptidase"/>
    <property type="match status" value="1"/>
</dbReference>
<name>A0AAE9XIX2_9LACT</name>